<gene>
    <name evidence="2" type="ORF">IAD25_08140</name>
</gene>
<accession>A0A9D1SVA5</accession>
<dbReference type="Gene3D" id="3.40.50.1110">
    <property type="entry name" value="SGNH hydrolase"/>
    <property type="match status" value="1"/>
</dbReference>
<comment type="caution">
    <text evidence="2">The sequence shown here is derived from an EMBL/GenBank/DDBJ whole genome shotgun (WGS) entry which is preliminary data.</text>
</comment>
<reference evidence="2" key="2">
    <citation type="journal article" date="2021" name="PeerJ">
        <title>Extensive microbial diversity within the chicken gut microbiome revealed by metagenomics and culture.</title>
        <authorList>
            <person name="Gilroy R."/>
            <person name="Ravi A."/>
            <person name="Getino M."/>
            <person name="Pursley I."/>
            <person name="Horton D.L."/>
            <person name="Alikhan N.F."/>
            <person name="Baker D."/>
            <person name="Gharbi K."/>
            <person name="Hall N."/>
            <person name="Watson M."/>
            <person name="Adriaenssens E.M."/>
            <person name="Foster-Nyarko E."/>
            <person name="Jarju S."/>
            <person name="Secka A."/>
            <person name="Antonio M."/>
            <person name="Oren A."/>
            <person name="Chaudhuri R.R."/>
            <person name="La Ragione R."/>
            <person name="Hildebrand F."/>
            <person name="Pallen M.J."/>
        </authorList>
    </citation>
    <scope>NUCLEOTIDE SEQUENCE</scope>
    <source>
        <strain evidence="2">ChiSjej4B22-8349</strain>
    </source>
</reference>
<protein>
    <submittedName>
        <fullName evidence="2">SGNH/GDSL hydrolase family protein</fullName>
    </submittedName>
</protein>
<dbReference type="InterPro" id="IPR036514">
    <property type="entry name" value="SGNH_hydro_sf"/>
</dbReference>
<keyword evidence="1" id="KW-0812">Transmembrane</keyword>
<dbReference type="AlphaFoldDB" id="A0A9D1SVA5"/>
<feature type="transmembrane region" description="Helical" evidence="1">
    <location>
        <begin position="12"/>
        <end position="29"/>
    </location>
</feature>
<name>A0A9D1SVA5_9FIRM</name>
<evidence type="ECO:0000313" key="3">
    <source>
        <dbReference type="Proteomes" id="UP000824130"/>
    </source>
</evidence>
<dbReference type="SUPFAM" id="SSF52266">
    <property type="entry name" value="SGNH hydrolase"/>
    <property type="match status" value="1"/>
</dbReference>
<evidence type="ECO:0000313" key="2">
    <source>
        <dbReference type="EMBL" id="HIU96655.1"/>
    </source>
</evidence>
<reference evidence="2" key="1">
    <citation type="submission" date="2020-10" db="EMBL/GenBank/DDBJ databases">
        <authorList>
            <person name="Gilroy R."/>
        </authorList>
    </citation>
    <scope>NUCLEOTIDE SEQUENCE</scope>
    <source>
        <strain evidence="2">ChiSjej4B22-8349</strain>
    </source>
</reference>
<organism evidence="2 3">
    <name type="scientific">Candidatus Allocopromorpha excrementipullorum</name>
    <dbReference type="NCBI Taxonomy" id="2840743"/>
    <lineage>
        <taxon>Bacteria</taxon>
        <taxon>Bacillati</taxon>
        <taxon>Bacillota</taxon>
        <taxon>Clostridia</taxon>
        <taxon>Eubacteriales</taxon>
        <taxon>Eubacteriaceae</taxon>
        <taxon>Eubacteriaceae incertae sedis</taxon>
        <taxon>Candidatus Allocopromorpha</taxon>
    </lineage>
</organism>
<sequence>MGTKISALKNAARAVIFISLVVMIFIFLSKSFAVSGNSSEDGMESRISSAYRGEAENTLDVIFVGNSDVYRGVSPVDLYHDTGITSAVAGRPNNTLKEISSDIDDILKYQKPKVVVLETDCMFSGTNSHYKKHKAETTTIFTKIKKAAGDADSAIISAINYYFPLVKYHDRWKKLSLSSFIDRNRNFYKFRNKGMAYSEKVSPYTAGNSYMEPSEGKSAALSGKNKAAFDEINEKCRDNGIRLVLITVPSANTWSDAKSQAVRELAKQSGLTYYDYNRSFPPGFDWKLHTTDGGNHLNYAGAVTVTRDFGLKLKNDLKLPESQLTDQQKKEWQQDYRDFHRDVSKI</sequence>
<keyword evidence="1" id="KW-0472">Membrane</keyword>
<dbReference type="GO" id="GO:0016787">
    <property type="term" value="F:hydrolase activity"/>
    <property type="evidence" value="ECO:0007669"/>
    <property type="project" value="UniProtKB-KW"/>
</dbReference>
<keyword evidence="2" id="KW-0378">Hydrolase</keyword>
<proteinExistence type="predicted"/>
<keyword evidence="1" id="KW-1133">Transmembrane helix</keyword>
<dbReference type="Proteomes" id="UP000824130">
    <property type="component" value="Unassembled WGS sequence"/>
</dbReference>
<dbReference type="EMBL" id="DVOB01000172">
    <property type="protein sequence ID" value="HIU96655.1"/>
    <property type="molecule type" value="Genomic_DNA"/>
</dbReference>
<evidence type="ECO:0000256" key="1">
    <source>
        <dbReference type="SAM" id="Phobius"/>
    </source>
</evidence>